<accession>B1Z8J2</accession>
<evidence type="ECO:0000313" key="3">
    <source>
        <dbReference type="Proteomes" id="UP000007136"/>
    </source>
</evidence>
<reference evidence="2" key="1">
    <citation type="submission" date="2008-04" db="EMBL/GenBank/DDBJ databases">
        <title>Complete sequence of chromosome of Methylobacterium populi BJ001.</title>
        <authorList>
            <consortium name="US DOE Joint Genome Institute"/>
            <person name="Copeland A."/>
            <person name="Lucas S."/>
            <person name="Lapidus A."/>
            <person name="Glavina del Rio T."/>
            <person name="Dalin E."/>
            <person name="Tice H."/>
            <person name="Bruce D."/>
            <person name="Goodwin L."/>
            <person name="Pitluck S."/>
            <person name="Chertkov O."/>
            <person name="Brettin T."/>
            <person name="Detter J.C."/>
            <person name="Han C."/>
            <person name="Kuske C.R."/>
            <person name="Schmutz J."/>
            <person name="Larimer F."/>
            <person name="Land M."/>
            <person name="Hauser L."/>
            <person name="Kyrpides N."/>
            <person name="Mikhailova N."/>
            <person name="Marx C."/>
            <person name="Richardson P."/>
        </authorList>
    </citation>
    <scope>NUCLEOTIDE SEQUENCE [LARGE SCALE GENOMIC DNA]</scope>
    <source>
        <strain evidence="2">BJ001</strain>
    </source>
</reference>
<dbReference type="KEGG" id="mpo:Mpop_3786"/>
<dbReference type="Pfam" id="PF02211">
    <property type="entry name" value="NHase_beta_C"/>
    <property type="match status" value="1"/>
</dbReference>
<dbReference type="HOGENOM" id="CLU_167596_0_0_5"/>
<dbReference type="OrthoDB" id="3478924at2"/>
<dbReference type="eggNOG" id="ENOG503326S">
    <property type="taxonomic scope" value="Bacteria"/>
</dbReference>
<dbReference type="STRING" id="441620.Mpop_3786"/>
<dbReference type="InterPro" id="IPR008990">
    <property type="entry name" value="Elect_transpt_acc-like_dom_sf"/>
</dbReference>
<dbReference type="EMBL" id="CP001029">
    <property type="protein sequence ID" value="ACB81921.1"/>
    <property type="molecule type" value="Genomic_DNA"/>
</dbReference>
<protein>
    <submittedName>
        <fullName evidence="2">Putative ScnA-like protein</fullName>
    </submittedName>
</protein>
<name>B1Z8J2_METPB</name>
<organism evidence="2 3">
    <name type="scientific">Methylorubrum populi (strain ATCC BAA-705 / NCIMB 13946 / BJ001)</name>
    <name type="common">Methylobacterium populi</name>
    <dbReference type="NCBI Taxonomy" id="441620"/>
    <lineage>
        <taxon>Bacteria</taxon>
        <taxon>Pseudomonadati</taxon>
        <taxon>Pseudomonadota</taxon>
        <taxon>Alphaproteobacteria</taxon>
        <taxon>Hyphomicrobiales</taxon>
        <taxon>Methylobacteriaceae</taxon>
        <taxon>Methylorubrum</taxon>
    </lineage>
</organism>
<sequence length="95" mass="10621">MPLFHAGERIRVLDLGKAGHVRIPAYVRGHVGTVVQFCGVFLNPEDLAIGNAGGCVVGCYRVEFLQTDLWTDYSEYPDDTLVTEIYEHWMEPAHG</sequence>
<evidence type="ECO:0000259" key="1">
    <source>
        <dbReference type="Pfam" id="PF02211"/>
    </source>
</evidence>
<feature type="domain" description="Nitrile hydratase beta subunit" evidence="1">
    <location>
        <begin position="2"/>
        <end position="92"/>
    </location>
</feature>
<proteinExistence type="predicted"/>
<gene>
    <name evidence="2" type="ordered locus">Mpop_3786</name>
</gene>
<dbReference type="Proteomes" id="UP000007136">
    <property type="component" value="Chromosome"/>
</dbReference>
<dbReference type="AlphaFoldDB" id="B1Z8J2"/>
<dbReference type="RefSeq" id="WP_012455628.1">
    <property type="nucleotide sequence ID" value="NC_010725.1"/>
</dbReference>
<dbReference type="InterPro" id="IPR024690">
    <property type="entry name" value="CN_hydtase_beta_dom_C"/>
</dbReference>
<dbReference type="SUPFAM" id="SSF50090">
    <property type="entry name" value="Electron transport accessory proteins"/>
    <property type="match status" value="1"/>
</dbReference>
<dbReference type="Gene3D" id="2.30.30.50">
    <property type="match status" value="1"/>
</dbReference>
<evidence type="ECO:0000313" key="2">
    <source>
        <dbReference type="EMBL" id="ACB81921.1"/>
    </source>
</evidence>